<dbReference type="EMBL" id="JAWDJX010000038">
    <property type="protein sequence ID" value="KAK3049637.1"/>
    <property type="molecule type" value="Genomic_DNA"/>
</dbReference>
<gene>
    <name evidence="3" type="primary">SOD4_2</name>
    <name evidence="3" type="ORF">LTR09_009058</name>
</gene>
<evidence type="ECO:0000313" key="3">
    <source>
        <dbReference type="EMBL" id="KAK3049637.1"/>
    </source>
</evidence>
<dbReference type="SUPFAM" id="SSF49329">
    <property type="entry name" value="Cu,Zn superoxide dismutase-like"/>
    <property type="match status" value="1"/>
</dbReference>
<feature type="chain" id="PRO_5042508971" evidence="2">
    <location>
        <begin position="20"/>
        <end position="253"/>
    </location>
</feature>
<proteinExistence type="predicted"/>
<comment type="caution">
    <text evidence="3">The sequence shown here is derived from an EMBL/GenBank/DDBJ whole genome shotgun (WGS) entry which is preliminary data.</text>
</comment>
<evidence type="ECO:0000313" key="4">
    <source>
        <dbReference type="Proteomes" id="UP001271007"/>
    </source>
</evidence>
<dbReference type="GO" id="GO:0004784">
    <property type="term" value="F:superoxide dismutase activity"/>
    <property type="evidence" value="ECO:0007669"/>
    <property type="project" value="UniProtKB-EC"/>
</dbReference>
<accession>A0AAJ0D9R4</accession>
<dbReference type="InterPro" id="IPR036423">
    <property type="entry name" value="SOD-like_Cu/Zn_dom_sf"/>
</dbReference>
<keyword evidence="4" id="KW-1185">Reference proteome</keyword>
<evidence type="ECO:0000256" key="1">
    <source>
        <dbReference type="SAM" id="MobiDB-lite"/>
    </source>
</evidence>
<sequence>MRSFSNIAATAALLAVASAGDAPVVDSSSVLTGITYTATLPTSGGVSNVTGTVIGSIAPGGAGTNFQVSFYNLPGTSAFQYGLYSGRVSGSDCSGAGAVLDPFAGATTNCAKNQASCQVGALSAKHGDAKIVSGGAGTGYFAGNYVDKYVSIDPSNNAFFGKGSVVITDSTGASVACANFVNASKPVAKGNGTSTDTSSSSAMSSTTGGSSSGATGSSQQSASSSSSSSTGGAMRTAAPLVGAGVLGMAALLI</sequence>
<feature type="region of interest" description="Disordered" evidence="1">
    <location>
        <begin position="188"/>
        <end position="233"/>
    </location>
</feature>
<keyword evidence="2" id="KW-0732">Signal</keyword>
<dbReference type="GO" id="GO:0046872">
    <property type="term" value="F:metal ion binding"/>
    <property type="evidence" value="ECO:0007669"/>
    <property type="project" value="InterPro"/>
</dbReference>
<name>A0AAJ0D9R4_9PEZI</name>
<keyword evidence="3" id="KW-0560">Oxidoreductase</keyword>
<evidence type="ECO:0000256" key="2">
    <source>
        <dbReference type="SAM" id="SignalP"/>
    </source>
</evidence>
<dbReference type="AlphaFoldDB" id="A0AAJ0D9R4"/>
<organism evidence="3 4">
    <name type="scientific">Extremus antarcticus</name>
    <dbReference type="NCBI Taxonomy" id="702011"/>
    <lineage>
        <taxon>Eukaryota</taxon>
        <taxon>Fungi</taxon>
        <taxon>Dikarya</taxon>
        <taxon>Ascomycota</taxon>
        <taxon>Pezizomycotina</taxon>
        <taxon>Dothideomycetes</taxon>
        <taxon>Dothideomycetidae</taxon>
        <taxon>Mycosphaerellales</taxon>
        <taxon>Extremaceae</taxon>
        <taxon>Extremus</taxon>
    </lineage>
</organism>
<dbReference type="Gene3D" id="2.60.40.200">
    <property type="entry name" value="Superoxide dismutase, copper/zinc binding domain"/>
    <property type="match status" value="1"/>
</dbReference>
<protein>
    <submittedName>
        <fullName evidence="3">Cell surface superoxide dismutase [Cu-Zn] 4</fullName>
        <ecNumber evidence="3">1.15.1.1</ecNumber>
    </submittedName>
</protein>
<feature type="signal peptide" evidence="2">
    <location>
        <begin position="1"/>
        <end position="19"/>
    </location>
</feature>
<feature type="compositionally biased region" description="Low complexity" evidence="1">
    <location>
        <begin position="192"/>
        <end position="233"/>
    </location>
</feature>
<dbReference type="EC" id="1.15.1.1" evidence="3"/>
<reference evidence="3" key="1">
    <citation type="submission" date="2023-04" db="EMBL/GenBank/DDBJ databases">
        <title>Black Yeasts Isolated from many extreme environments.</title>
        <authorList>
            <person name="Coleine C."/>
            <person name="Stajich J.E."/>
            <person name="Selbmann L."/>
        </authorList>
    </citation>
    <scope>NUCLEOTIDE SEQUENCE</scope>
    <source>
        <strain evidence="3">CCFEE 5312</strain>
    </source>
</reference>
<dbReference type="Proteomes" id="UP001271007">
    <property type="component" value="Unassembled WGS sequence"/>
</dbReference>